<evidence type="ECO:0000259" key="6">
    <source>
        <dbReference type="Pfam" id="PF07980"/>
    </source>
</evidence>
<feature type="domain" description="SusD-like N-terminal" evidence="7">
    <location>
        <begin position="25"/>
        <end position="229"/>
    </location>
</feature>
<evidence type="ECO:0000259" key="7">
    <source>
        <dbReference type="Pfam" id="PF14322"/>
    </source>
</evidence>
<dbReference type="PROSITE" id="PS51257">
    <property type="entry name" value="PROKAR_LIPOPROTEIN"/>
    <property type="match status" value="1"/>
</dbReference>
<dbReference type="RefSeq" id="WP_090626867.1">
    <property type="nucleotide sequence ID" value="NZ_FOQO01000005.1"/>
</dbReference>
<dbReference type="InterPro" id="IPR033985">
    <property type="entry name" value="SusD-like_N"/>
</dbReference>
<dbReference type="OrthoDB" id="5694214at2"/>
<dbReference type="CDD" id="cd08977">
    <property type="entry name" value="SusD"/>
    <property type="match status" value="1"/>
</dbReference>
<proteinExistence type="inferred from homology"/>
<evidence type="ECO:0000256" key="5">
    <source>
        <dbReference type="ARBA" id="ARBA00023237"/>
    </source>
</evidence>
<evidence type="ECO:0000256" key="4">
    <source>
        <dbReference type="ARBA" id="ARBA00023136"/>
    </source>
</evidence>
<comment type="subcellular location">
    <subcellularLocation>
        <location evidence="1">Cell outer membrane</location>
    </subcellularLocation>
</comment>
<sequence>MNKRQYIGAVLTSIALLGATSCSQDFLETLPQTEFSETAVWGDPALVETFINQIYFRLDEPLTDGRMKANIVDEAHYRGNAPSLNFKNGVITPDNIPAWNFSRMRQWLDLYKTIRFCNLFFSKVEEVPFKEGVVDGKNQRDRMTGEVHFLRAYLYHFLTSTYGGVPIITEAYELDDEFKAARNSYAECVDFMVSECDQAAALLPDVQTGNNFGRATRGAALALKARILLYAASDLYNTDVFPSYSNPELIGYTDGSRTERWQAAKDAAKAVIDLNQYTLFRAEPGPSDSVAQNYVDLFMSKSNEEDIFIKFFTVPMGQRMGLYTSPNGYHGWGVNAPVGNLVDDFEMADGTKFDWTNPEHAAEPYKGREPRFYATILYNEAPWRERPNDVKGMDPLNKIQTGRWQRWNSATNSMVEEFGVDTRKSPIEDWNGSYTGYYLRKYIDPNNDAQYVSQTVTWRFMRYTEVLLNYAEACIELGEDAEARTYINKVRTRAGLPGLTESGDALRARYRNERRIELAFEDHRFYDVRRWVIGPEALDVTTVADIVYTLNPDHTTAAVPTITHKVFETHTWQDKAYFLPILRDEMNKNDLLIQNPDY</sequence>
<name>A0A1I3KGD9_9SPHI</name>
<dbReference type="Proteomes" id="UP000198670">
    <property type="component" value="Unassembled WGS sequence"/>
</dbReference>
<evidence type="ECO:0000313" key="9">
    <source>
        <dbReference type="Proteomes" id="UP000198670"/>
    </source>
</evidence>
<comment type="similarity">
    <text evidence="2">Belongs to the SusD family.</text>
</comment>
<feature type="domain" description="RagB/SusD" evidence="6">
    <location>
        <begin position="326"/>
        <end position="598"/>
    </location>
</feature>
<organism evidence="8 9">
    <name type="scientific">Parapedobacter indicus</name>
    <dbReference type="NCBI Taxonomy" id="1477437"/>
    <lineage>
        <taxon>Bacteria</taxon>
        <taxon>Pseudomonadati</taxon>
        <taxon>Bacteroidota</taxon>
        <taxon>Sphingobacteriia</taxon>
        <taxon>Sphingobacteriales</taxon>
        <taxon>Sphingobacteriaceae</taxon>
        <taxon>Parapedobacter</taxon>
    </lineage>
</organism>
<evidence type="ECO:0000256" key="2">
    <source>
        <dbReference type="ARBA" id="ARBA00006275"/>
    </source>
</evidence>
<dbReference type="GO" id="GO:0009279">
    <property type="term" value="C:cell outer membrane"/>
    <property type="evidence" value="ECO:0007669"/>
    <property type="project" value="UniProtKB-SubCell"/>
</dbReference>
<keyword evidence="3" id="KW-0732">Signal</keyword>
<dbReference type="InterPro" id="IPR011990">
    <property type="entry name" value="TPR-like_helical_dom_sf"/>
</dbReference>
<evidence type="ECO:0000256" key="3">
    <source>
        <dbReference type="ARBA" id="ARBA00022729"/>
    </source>
</evidence>
<dbReference type="SUPFAM" id="SSF48452">
    <property type="entry name" value="TPR-like"/>
    <property type="match status" value="1"/>
</dbReference>
<gene>
    <name evidence="8" type="ORF">SAMN05444682_105188</name>
</gene>
<evidence type="ECO:0000313" key="8">
    <source>
        <dbReference type="EMBL" id="SFI71358.1"/>
    </source>
</evidence>
<protein>
    <submittedName>
        <fullName evidence="8">Starch-binding associating with outer membrane</fullName>
    </submittedName>
</protein>
<dbReference type="Pfam" id="PF14322">
    <property type="entry name" value="SusD-like_3"/>
    <property type="match status" value="1"/>
</dbReference>
<dbReference type="EMBL" id="FOQO01000005">
    <property type="protein sequence ID" value="SFI71358.1"/>
    <property type="molecule type" value="Genomic_DNA"/>
</dbReference>
<dbReference type="InterPro" id="IPR012944">
    <property type="entry name" value="SusD_RagB_dom"/>
</dbReference>
<dbReference type="STRING" id="1477437.SAMN05444682_105188"/>
<accession>A0A1I3KGD9</accession>
<dbReference type="AlphaFoldDB" id="A0A1I3KGD9"/>
<dbReference type="Gene3D" id="1.25.40.390">
    <property type="match status" value="1"/>
</dbReference>
<keyword evidence="9" id="KW-1185">Reference proteome</keyword>
<evidence type="ECO:0000256" key="1">
    <source>
        <dbReference type="ARBA" id="ARBA00004442"/>
    </source>
</evidence>
<keyword evidence="4" id="KW-0472">Membrane</keyword>
<dbReference type="Pfam" id="PF07980">
    <property type="entry name" value="SusD_RagB"/>
    <property type="match status" value="1"/>
</dbReference>
<keyword evidence="5" id="KW-0998">Cell outer membrane</keyword>
<reference evidence="8 9" key="1">
    <citation type="submission" date="2016-10" db="EMBL/GenBank/DDBJ databases">
        <authorList>
            <person name="de Groot N.N."/>
        </authorList>
    </citation>
    <scope>NUCLEOTIDE SEQUENCE [LARGE SCALE GENOMIC DNA]</scope>
    <source>
        <strain evidence="8 9">RK1</strain>
    </source>
</reference>